<keyword evidence="2" id="KW-0472">Membrane</keyword>
<protein>
    <recommendedName>
        <fullName evidence="5">Cysteine protease</fullName>
    </recommendedName>
</protein>
<evidence type="ECO:0000256" key="2">
    <source>
        <dbReference type="SAM" id="Phobius"/>
    </source>
</evidence>
<proteinExistence type="predicted"/>
<dbReference type="HOGENOM" id="CLU_504930_0_0_2"/>
<sequence length="527" mass="58090">MDKRTVSIILGVLAVFLIALYFIPIPGGPSGEPKLEYKILTSRHIISAAYKVYGRPELGLWVAKVILTNNGTSPIYDLKISYSIDKYSDWVEGGKYPVLLPGSTVVNLYYPIVSSEVAKLTTSTPSKVNIKITYVDARGAQKEITESKSIEILGAHDFIFTSLSPEENTGTFYDIFSNYPLIAAFVTPTDPVVREYADMGNKLAGGAGATLSDEEALKSLSGMWELSVYNGISYKTEPQAFWTGQVSQYVKYPRDVIRDRAGTCLDTAIFFASLAIAQGLDAYVVLMPGHAFTVVVLPQSRQIIPIETTTLNQKVSFEEAVQVGVKVLKEAINGPHYVVDIKGFQALGITPPELETLPPDTLAKWGIKLPSGMSESPSQGSSSGSPGQPSTGGSLQYTNPSPRWSMSYPKSWTVSQHGSYEVDFVYQDQALIVVLWVQGVKRQELRSYFENAMSQQGDLKVLKEQKVSVSGVQADAVAYQYSFSGQNFIIVARYFEYQGYGFIIFYQVFDQNMINTCESIIQTFRLG</sequence>
<dbReference type="eggNOG" id="arCOG03600">
    <property type="taxonomic scope" value="Archaea"/>
</dbReference>
<dbReference type="EMBL" id="CP006646">
    <property type="protein sequence ID" value="AGT36213.1"/>
    <property type="molecule type" value="Genomic_DNA"/>
</dbReference>
<keyword evidence="4" id="KW-1185">Reference proteome</keyword>
<gene>
    <name evidence="3" type="ORF">N186_09385</name>
</gene>
<evidence type="ECO:0000313" key="3">
    <source>
        <dbReference type="EMBL" id="AGT36213.1"/>
    </source>
</evidence>
<feature type="compositionally biased region" description="Low complexity" evidence="1">
    <location>
        <begin position="372"/>
        <end position="394"/>
    </location>
</feature>
<dbReference type="eggNOG" id="arCOG06468">
    <property type="taxonomic scope" value="Archaea"/>
</dbReference>
<dbReference type="OrthoDB" id="98959at2157"/>
<evidence type="ECO:0000256" key="1">
    <source>
        <dbReference type="SAM" id="MobiDB-lite"/>
    </source>
</evidence>
<keyword evidence="2" id="KW-0812">Transmembrane</keyword>
<dbReference type="KEGG" id="thb:N186_09385"/>
<evidence type="ECO:0000313" key="4">
    <source>
        <dbReference type="Proteomes" id="UP000015543"/>
    </source>
</evidence>
<dbReference type="AlphaFoldDB" id="S5ZG95"/>
<dbReference type="PATRIC" id="fig|1365176.7.peg.1861"/>
<feature type="region of interest" description="Disordered" evidence="1">
    <location>
        <begin position="372"/>
        <end position="399"/>
    </location>
</feature>
<name>S5ZG95_9CREN</name>
<feature type="transmembrane region" description="Helical" evidence="2">
    <location>
        <begin position="7"/>
        <end position="25"/>
    </location>
</feature>
<keyword evidence="2" id="KW-1133">Transmembrane helix</keyword>
<dbReference type="Proteomes" id="UP000015543">
    <property type="component" value="Chromosome"/>
</dbReference>
<dbReference type="RefSeq" id="WP_020963520.1">
    <property type="nucleotide sequence ID" value="NC_022093.1"/>
</dbReference>
<organism evidence="3 4">
    <name type="scientific">Thermofilum adornatum</name>
    <dbReference type="NCBI Taxonomy" id="1365176"/>
    <lineage>
        <taxon>Archaea</taxon>
        <taxon>Thermoproteota</taxon>
        <taxon>Thermoprotei</taxon>
        <taxon>Thermofilales</taxon>
        <taxon>Thermofilaceae</taxon>
        <taxon>Thermofilum</taxon>
    </lineage>
</organism>
<accession>S5ZG95</accession>
<dbReference type="GeneID" id="16574519"/>
<reference evidence="3 4" key="1">
    <citation type="journal article" date="2013" name="Genome Announc.">
        <title>Complete Genomic Sequence of 'Thermofilum adornatus' Strain 1910bT, a Hyperthermophilic Anaerobic Organotrophic Crenarchaeon.</title>
        <authorList>
            <person name="Dominova I.N."/>
            <person name="Kublanov I.V."/>
            <person name="Podosokorskaya O.A."/>
            <person name="Derbikova K.S."/>
            <person name="Patrushev M.V."/>
            <person name="Toshchakov S.V."/>
        </authorList>
    </citation>
    <scope>NUCLEOTIDE SEQUENCE [LARGE SCALE GENOMIC DNA]</scope>
    <source>
        <strain evidence="4">1910b</strain>
    </source>
</reference>
<evidence type="ECO:0008006" key="5">
    <source>
        <dbReference type="Google" id="ProtNLM"/>
    </source>
</evidence>